<accession>A0A640WI13</accession>
<dbReference type="Proteomes" id="UP000466024">
    <property type="component" value="Unassembled WGS sequence"/>
</dbReference>
<evidence type="ECO:0000313" key="2">
    <source>
        <dbReference type="EMBL" id="KAA0020254.1"/>
    </source>
</evidence>
<organism evidence="2 3">
    <name type="scientific">Salinicola corii</name>
    <dbReference type="NCBI Taxonomy" id="2606937"/>
    <lineage>
        <taxon>Bacteria</taxon>
        <taxon>Pseudomonadati</taxon>
        <taxon>Pseudomonadota</taxon>
        <taxon>Gammaproteobacteria</taxon>
        <taxon>Oceanospirillales</taxon>
        <taxon>Halomonadaceae</taxon>
        <taxon>Salinicola</taxon>
    </lineage>
</organism>
<dbReference type="InterPro" id="IPR029464">
    <property type="entry name" value="HSDR_N"/>
</dbReference>
<proteinExistence type="predicted"/>
<sequence length="356" mass="41024">MELGDKLSSIAQRGRDQLDHIKTEEATKTALVMPLLAALGYDPFDPREVVPEFTADVGTKKGEKVDYAIRKDDELSILIECKPLGTDLANTQYSQLFRYFGCTEAKFAILTNGLKYRFYSDLDAQNKLDSRPFFIFDLEDFNDGDVEELRKFTKPNFDVEAILSTANRLKYTNLAKRAIEETIKEPPEEFVKFIVSRFYEGRHTRQVIDEFMPIVREAGKLYIKEQVAQRLKGALARNYVDDTIPQPEPIQAQLAPEQDDIVTTQEEIDAYNIVRSILSEVVDVSRISMRDAKSYCAILLDDNNRKPLCRLHFNTKSIKRIGFFKDKQQELVDIESVSDLFKYRQKLIEALQQYLG</sequence>
<dbReference type="EMBL" id="VTPX01000001">
    <property type="protein sequence ID" value="KAA0020254.1"/>
    <property type="molecule type" value="Genomic_DNA"/>
</dbReference>
<name>A0A640WI13_9GAMM</name>
<gene>
    <name evidence="2" type="ORF">F0A16_00085</name>
</gene>
<reference evidence="2 3" key="1">
    <citation type="submission" date="2019-08" db="EMBL/GenBank/DDBJ databases">
        <title>Bioinformatics analysis of the strain L3 and L5.</title>
        <authorList>
            <person name="Li X."/>
        </authorList>
    </citation>
    <scope>NUCLEOTIDE SEQUENCE [LARGE SCALE GENOMIC DNA]</scope>
    <source>
        <strain evidence="2 3">L3</strain>
    </source>
</reference>
<keyword evidence="3" id="KW-1185">Reference proteome</keyword>
<keyword evidence="2" id="KW-0540">Nuclease</keyword>
<evidence type="ECO:0000259" key="1">
    <source>
        <dbReference type="Pfam" id="PF13588"/>
    </source>
</evidence>
<dbReference type="RefSeq" id="WP_149433380.1">
    <property type="nucleotide sequence ID" value="NZ_VTPX01000001.1"/>
</dbReference>
<dbReference type="PIRSF" id="PIRSF035009">
    <property type="entry name" value="UCP035009_HSDR_N"/>
    <property type="match status" value="1"/>
</dbReference>
<keyword evidence="2" id="KW-0378">Hydrolase</keyword>
<feature type="domain" description="Type I restriction enzyme R protein N-terminal" evidence="1">
    <location>
        <begin position="24"/>
        <end position="120"/>
    </location>
</feature>
<dbReference type="Pfam" id="PF13588">
    <property type="entry name" value="HSDR_N_2"/>
    <property type="match status" value="1"/>
</dbReference>
<dbReference type="AlphaFoldDB" id="A0A640WI13"/>
<comment type="caution">
    <text evidence="2">The sequence shown here is derived from an EMBL/GenBank/DDBJ whole genome shotgun (WGS) entry which is preliminary data.</text>
</comment>
<dbReference type="InterPro" id="IPR017035">
    <property type="entry name" value="UCP035009_HsdR_All3000-type"/>
</dbReference>
<protein>
    <submittedName>
        <fullName evidence="2">Restriction endonuclease</fullName>
    </submittedName>
</protein>
<dbReference type="GO" id="GO:0004519">
    <property type="term" value="F:endonuclease activity"/>
    <property type="evidence" value="ECO:0007669"/>
    <property type="project" value="UniProtKB-KW"/>
</dbReference>
<evidence type="ECO:0000313" key="3">
    <source>
        <dbReference type="Proteomes" id="UP000466024"/>
    </source>
</evidence>
<keyword evidence="2" id="KW-0255">Endonuclease</keyword>